<protein>
    <submittedName>
        <fullName evidence="2">Uncharacterized protein</fullName>
    </submittedName>
</protein>
<accession>A0A8J4Y8P0</accession>
<name>A0A8J4Y8P0_CHIOP</name>
<dbReference type="EMBL" id="JACEEZ010014786">
    <property type="protein sequence ID" value="KAG0719271.1"/>
    <property type="molecule type" value="Genomic_DNA"/>
</dbReference>
<keyword evidence="3" id="KW-1185">Reference proteome</keyword>
<feature type="compositionally biased region" description="Polar residues" evidence="1">
    <location>
        <begin position="184"/>
        <end position="193"/>
    </location>
</feature>
<reference evidence="2" key="1">
    <citation type="submission" date="2020-07" db="EMBL/GenBank/DDBJ databases">
        <title>The High-quality genome of the commercially important snow crab, Chionoecetes opilio.</title>
        <authorList>
            <person name="Jeong J.-H."/>
            <person name="Ryu S."/>
        </authorList>
    </citation>
    <scope>NUCLEOTIDE SEQUENCE</scope>
    <source>
        <strain evidence="2">MADBK_172401_WGS</strain>
        <tissue evidence="2">Digestive gland</tissue>
    </source>
</reference>
<proteinExistence type="predicted"/>
<comment type="caution">
    <text evidence="2">The sequence shown here is derived from an EMBL/GenBank/DDBJ whole genome shotgun (WGS) entry which is preliminary data.</text>
</comment>
<dbReference type="Proteomes" id="UP000770661">
    <property type="component" value="Unassembled WGS sequence"/>
</dbReference>
<feature type="compositionally biased region" description="Polar residues" evidence="1">
    <location>
        <begin position="222"/>
        <end position="231"/>
    </location>
</feature>
<sequence>MCRNPTKADRPASPLEQIKPFQDGIDHRMGRSESRAKRLIFRVCRSTWNNKLGDALLITSMGQYHSDSSPQPWIRKKSRVLDHSRHPSRQASEPPVTAAHPVQCSLWEAFSPASLLLPLCCLPLLLCSARRHFYVSFGVSAYAPQTCQDRPCPGPNHPPPEGKGVLAVKAQKGEEMGGDGVVSSGHQVSQRAKTSTSFSRRRGRFSTKAIGDTGQKSIHPLISSSPQNWGQ</sequence>
<feature type="compositionally biased region" description="Basic and acidic residues" evidence="1">
    <location>
        <begin position="1"/>
        <end position="10"/>
    </location>
</feature>
<feature type="region of interest" description="Disordered" evidence="1">
    <location>
        <begin position="1"/>
        <end position="21"/>
    </location>
</feature>
<gene>
    <name evidence="2" type="ORF">GWK47_050816</name>
</gene>
<evidence type="ECO:0000313" key="2">
    <source>
        <dbReference type="EMBL" id="KAG0719271.1"/>
    </source>
</evidence>
<dbReference type="OrthoDB" id="6372711at2759"/>
<evidence type="ECO:0000313" key="3">
    <source>
        <dbReference type="Proteomes" id="UP000770661"/>
    </source>
</evidence>
<evidence type="ECO:0000256" key="1">
    <source>
        <dbReference type="SAM" id="MobiDB-lite"/>
    </source>
</evidence>
<organism evidence="2 3">
    <name type="scientific">Chionoecetes opilio</name>
    <name type="common">Atlantic snow crab</name>
    <name type="synonym">Cancer opilio</name>
    <dbReference type="NCBI Taxonomy" id="41210"/>
    <lineage>
        <taxon>Eukaryota</taxon>
        <taxon>Metazoa</taxon>
        <taxon>Ecdysozoa</taxon>
        <taxon>Arthropoda</taxon>
        <taxon>Crustacea</taxon>
        <taxon>Multicrustacea</taxon>
        <taxon>Malacostraca</taxon>
        <taxon>Eumalacostraca</taxon>
        <taxon>Eucarida</taxon>
        <taxon>Decapoda</taxon>
        <taxon>Pleocyemata</taxon>
        <taxon>Brachyura</taxon>
        <taxon>Eubrachyura</taxon>
        <taxon>Majoidea</taxon>
        <taxon>Majidae</taxon>
        <taxon>Chionoecetes</taxon>
    </lineage>
</organism>
<feature type="region of interest" description="Disordered" evidence="1">
    <location>
        <begin position="175"/>
        <end position="231"/>
    </location>
</feature>
<dbReference type="AlphaFoldDB" id="A0A8J4Y8P0"/>